<accession>W6P2F3</accession>
<gene>
    <name evidence="2" type="ORF">BN890_14310</name>
</gene>
<dbReference type="PANTHER" id="PTHR43236">
    <property type="entry name" value="ANTITOXIN HIGA1"/>
    <property type="match status" value="1"/>
</dbReference>
<reference evidence="2 3" key="1">
    <citation type="submission" date="2013-12" db="EMBL/GenBank/DDBJ databases">
        <title>Improved hybrid genome assemblies of Bacteroides xylanisolvens SD CC 1b and Bacteroides xylanisolvens SD CC 2a using Illumina and 454 Sequencing.</title>
        <authorList>
            <person name="Ramaraj T."/>
            <person name="Sundararajan A."/>
            <person name="Mudge J."/>
            <person name="Schilkey F.D."/>
            <person name="Delvecchio V."/>
            <person name="Donlon M."/>
            <person name="Ziemer C."/>
        </authorList>
    </citation>
    <scope>NUCLEOTIDE SEQUENCE [LARGE SCALE GENOMIC DNA]</scope>
</reference>
<dbReference type="InterPro" id="IPR052345">
    <property type="entry name" value="Rad_response_metalloprotease"/>
</dbReference>
<dbReference type="EMBL" id="CBXG010000016">
    <property type="protein sequence ID" value="CDM03864.1"/>
    <property type="molecule type" value="Genomic_DNA"/>
</dbReference>
<dbReference type="Proteomes" id="UP000019380">
    <property type="component" value="Unassembled WGS sequence"/>
</dbReference>
<dbReference type="PANTHER" id="PTHR43236:SF1">
    <property type="entry name" value="BLL7220 PROTEIN"/>
    <property type="match status" value="1"/>
</dbReference>
<evidence type="ECO:0000313" key="3">
    <source>
        <dbReference type="Proteomes" id="UP000019380"/>
    </source>
</evidence>
<organism evidence="2 3">
    <name type="scientific">Bacteroides xylanisolvens SD CC 1b</name>
    <dbReference type="NCBI Taxonomy" id="702447"/>
    <lineage>
        <taxon>Bacteria</taxon>
        <taxon>Pseudomonadati</taxon>
        <taxon>Bacteroidota</taxon>
        <taxon>Bacteroidia</taxon>
        <taxon>Bacteroidales</taxon>
        <taxon>Bacteroidaceae</taxon>
        <taxon>Bacteroides</taxon>
    </lineage>
</organism>
<feature type="domain" description="IrrE N-terminal-like" evidence="1">
    <location>
        <begin position="6"/>
        <end position="63"/>
    </location>
</feature>
<evidence type="ECO:0000259" key="1">
    <source>
        <dbReference type="Pfam" id="PF06114"/>
    </source>
</evidence>
<protein>
    <submittedName>
        <fullName evidence="2">Transcriptional regulator</fullName>
    </submittedName>
</protein>
<comment type="caution">
    <text evidence="2">The sequence shown here is derived from an EMBL/GenBank/DDBJ whole genome shotgun (WGS) entry which is preliminary data.</text>
</comment>
<evidence type="ECO:0000313" key="2">
    <source>
        <dbReference type="EMBL" id="CDM03864.1"/>
    </source>
</evidence>
<dbReference type="AlphaFoldDB" id="W6P2F3"/>
<proteinExistence type="predicted"/>
<dbReference type="InterPro" id="IPR010359">
    <property type="entry name" value="IrrE_HExxH"/>
</dbReference>
<sequence length="148" mass="17506">MHTSNEFLISEYRDKEDEANRFASEFLMPSDAISNSLRGLKLQYLVELKRYWLTSMASIVRRAKDLKCITNEKYKYFSIELSRRGYRKSEPVSVYIDMPNMYNEAYKLHKNELEYSNEEMATAFSLPIDVLTRFCCPTKTNLKLRLSI</sequence>
<name>W6P2F3_9BACE</name>
<dbReference type="Pfam" id="PF06114">
    <property type="entry name" value="Peptidase_M78"/>
    <property type="match status" value="1"/>
</dbReference>